<keyword evidence="4" id="KW-1185">Reference proteome</keyword>
<dbReference type="EMBL" id="JACASE010000014">
    <property type="protein sequence ID" value="KAF6410495.1"/>
    <property type="molecule type" value="Genomic_DNA"/>
</dbReference>
<evidence type="ECO:0000256" key="1">
    <source>
        <dbReference type="SAM" id="MobiDB-lite"/>
    </source>
</evidence>
<keyword evidence="2" id="KW-0732">Signal</keyword>
<feature type="signal peptide" evidence="2">
    <location>
        <begin position="1"/>
        <end position="31"/>
    </location>
</feature>
<dbReference type="Proteomes" id="UP000593571">
    <property type="component" value="Unassembled WGS sequence"/>
</dbReference>
<protein>
    <submittedName>
        <fullName evidence="3">Uncharacterized protein</fullName>
    </submittedName>
</protein>
<reference evidence="3 4" key="1">
    <citation type="journal article" date="2020" name="Nature">
        <title>Six reference-quality genomes reveal evolution of bat adaptations.</title>
        <authorList>
            <person name="Jebb D."/>
            <person name="Huang Z."/>
            <person name="Pippel M."/>
            <person name="Hughes G.M."/>
            <person name="Lavrichenko K."/>
            <person name="Devanna P."/>
            <person name="Winkler S."/>
            <person name="Jermiin L.S."/>
            <person name="Skirmuntt E.C."/>
            <person name="Katzourakis A."/>
            <person name="Burkitt-Gray L."/>
            <person name="Ray D.A."/>
            <person name="Sullivan K.A.M."/>
            <person name="Roscito J.G."/>
            <person name="Kirilenko B.M."/>
            <person name="Davalos L.M."/>
            <person name="Corthals A.P."/>
            <person name="Power M.L."/>
            <person name="Jones G."/>
            <person name="Ransome R.D."/>
            <person name="Dechmann D.K.N."/>
            <person name="Locatelli A.G."/>
            <person name="Puechmaille S.J."/>
            <person name="Fedrigo O."/>
            <person name="Jarvis E.D."/>
            <person name="Hiller M."/>
            <person name="Vernes S.C."/>
            <person name="Myers E.W."/>
            <person name="Teeling E.C."/>
        </authorList>
    </citation>
    <scope>NUCLEOTIDE SEQUENCE [LARGE SCALE GENOMIC DNA]</scope>
    <source>
        <strain evidence="3">MRouAeg1</strain>
        <tissue evidence="3">Muscle</tissue>
    </source>
</reference>
<sequence length="161" mass="17365">MPAPPPGSHKTTTFWCTACHWLELLPGQACCLKPVFRMSPELPPLCPEPGPRLPRKLRFGAHSLHRQGGAAAPTPDAGHALLDANTPPFPRAQRHTRLALQPNSRQADLYEYVQGPGILARLPHSIRSIIGGGCATALPEKLGVLRELFQVLITAVQIALG</sequence>
<dbReference type="AlphaFoldDB" id="A0A7J8CHZ6"/>
<evidence type="ECO:0000313" key="4">
    <source>
        <dbReference type="Proteomes" id="UP000593571"/>
    </source>
</evidence>
<accession>A0A7J8CHZ6</accession>
<gene>
    <name evidence="3" type="ORF">HJG63_009036</name>
</gene>
<feature type="region of interest" description="Disordered" evidence="1">
    <location>
        <begin position="66"/>
        <end position="88"/>
    </location>
</feature>
<evidence type="ECO:0000313" key="3">
    <source>
        <dbReference type="EMBL" id="KAF6410495.1"/>
    </source>
</evidence>
<proteinExistence type="predicted"/>
<evidence type="ECO:0000256" key="2">
    <source>
        <dbReference type="SAM" id="SignalP"/>
    </source>
</evidence>
<name>A0A7J8CHZ6_ROUAE</name>
<organism evidence="3 4">
    <name type="scientific">Rousettus aegyptiacus</name>
    <name type="common">Egyptian fruit bat</name>
    <name type="synonym">Pteropus aegyptiacus</name>
    <dbReference type="NCBI Taxonomy" id="9407"/>
    <lineage>
        <taxon>Eukaryota</taxon>
        <taxon>Metazoa</taxon>
        <taxon>Chordata</taxon>
        <taxon>Craniata</taxon>
        <taxon>Vertebrata</taxon>
        <taxon>Euteleostomi</taxon>
        <taxon>Mammalia</taxon>
        <taxon>Eutheria</taxon>
        <taxon>Laurasiatheria</taxon>
        <taxon>Chiroptera</taxon>
        <taxon>Yinpterochiroptera</taxon>
        <taxon>Pteropodoidea</taxon>
        <taxon>Pteropodidae</taxon>
        <taxon>Rousettinae</taxon>
        <taxon>Rousettus</taxon>
    </lineage>
</organism>
<feature type="chain" id="PRO_5029598864" evidence="2">
    <location>
        <begin position="32"/>
        <end position="161"/>
    </location>
</feature>
<comment type="caution">
    <text evidence="3">The sequence shown here is derived from an EMBL/GenBank/DDBJ whole genome shotgun (WGS) entry which is preliminary data.</text>
</comment>